<organism evidence="7 8">
    <name type="scientific">Gossypium tomentosum</name>
    <name type="common">Hawaiian cotton</name>
    <name type="synonym">Gossypium sandvicense</name>
    <dbReference type="NCBI Taxonomy" id="34277"/>
    <lineage>
        <taxon>Eukaryota</taxon>
        <taxon>Viridiplantae</taxon>
        <taxon>Streptophyta</taxon>
        <taxon>Embryophyta</taxon>
        <taxon>Tracheophyta</taxon>
        <taxon>Spermatophyta</taxon>
        <taxon>Magnoliopsida</taxon>
        <taxon>eudicotyledons</taxon>
        <taxon>Gunneridae</taxon>
        <taxon>Pentapetalae</taxon>
        <taxon>rosids</taxon>
        <taxon>malvids</taxon>
        <taxon>Malvales</taxon>
        <taxon>Malvaceae</taxon>
        <taxon>Malvoideae</taxon>
        <taxon>Gossypium</taxon>
    </lineage>
</organism>
<accession>A0A5D2RKG2</accession>
<dbReference type="AlphaFoldDB" id="A0A5D2RKG2"/>
<dbReference type="InterPro" id="IPR007881">
    <property type="entry name" value="UNC-50"/>
</dbReference>
<evidence type="ECO:0000256" key="4">
    <source>
        <dbReference type="ARBA" id="ARBA00022989"/>
    </source>
</evidence>
<comment type="similarity">
    <text evidence="2">Belongs to the unc-50 family.</text>
</comment>
<protein>
    <recommendedName>
        <fullName evidence="9">UNC-50 family protein</fullName>
    </recommendedName>
</protein>
<dbReference type="Proteomes" id="UP000322667">
    <property type="component" value="Chromosome A01"/>
</dbReference>
<evidence type="ECO:0000313" key="7">
    <source>
        <dbReference type="EMBL" id="TYI41299.1"/>
    </source>
</evidence>
<keyword evidence="4 6" id="KW-1133">Transmembrane helix</keyword>
<evidence type="ECO:0000313" key="8">
    <source>
        <dbReference type="Proteomes" id="UP000322667"/>
    </source>
</evidence>
<dbReference type="GO" id="GO:0000139">
    <property type="term" value="C:Golgi membrane"/>
    <property type="evidence" value="ECO:0007669"/>
    <property type="project" value="TreeGrafter"/>
</dbReference>
<keyword evidence="5 6" id="KW-0472">Membrane</keyword>
<evidence type="ECO:0000256" key="5">
    <source>
        <dbReference type="ARBA" id="ARBA00023136"/>
    </source>
</evidence>
<evidence type="ECO:0000256" key="1">
    <source>
        <dbReference type="ARBA" id="ARBA00004141"/>
    </source>
</evidence>
<evidence type="ECO:0000256" key="6">
    <source>
        <dbReference type="SAM" id="Phobius"/>
    </source>
</evidence>
<sequence>MLPTVSKTRSSISTSRPNAMFPQYLRRIVKWQQMDIEYTFWQMLHLCTAPKIVYQHTKYHKQTKNQWARDDPAFVVVCSLLLAVATVAYCAAFLTNAYLREEFPNTCVVEQRVEWLYAFDVHCNSFFPMIVMLYVIHYFLSPLLVAHGFIPAQLSNLLFMVAASYHHYLNFLGYDVLPFLERTFFSLSDWHRYHSIPYLDFK</sequence>
<reference evidence="7 8" key="1">
    <citation type="submission" date="2019-07" db="EMBL/GenBank/DDBJ databases">
        <title>WGS assembly of Gossypium tomentosum.</title>
        <authorList>
            <person name="Chen Z.J."/>
            <person name="Sreedasyam A."/>
            <person name="Ando A."/>
            <person name="Song Q."/>
            <person name="De L."/>
            <person name="Hulse-Kemp A."/>
            <person name="Ding M."/>
            <person name="Ye W."/>
            <person name="Kirkbride R."/>
            <person name="Jenkins J."/>
            <person name="Plott C."/>
            <person name="Lovell J."/>
            <person name="Lin Y.-M."/>
            <person name="Vaughn R."/>
            <person name="Liu B."/>
            <person name="Li W."/>
            <person name="Simpson S."/>
            <person name="Scheffler B."/>
            <person name="Saski C."/>
            <person name="Grover C."/>
            <person name="Hu G."/>
            <person name="Conover J."/>
            <person name="Carlson J."/>
            <person name="Shu S."/>
            <person name="Boston L."/>
            <person name="Williams M."/>
            <person name="Peterson D."/>
            <person name="Mcgee K."/>
            <person name="Jones D."/>
            <person name="Wendel J."/>
            <person name="Stelly D."/>
            <person name="Grimwood J."/>
            <person name="Schmutz J."/>
        </authorList>
    </citation>
    <scope>NUCLEOTIDE SEQUENCE [LARGE SCALE GENOMIC DNA]</scope>
    <source>
        <strain evidence="7">7179.01</strain>
    </source>
</reference>
<keyword evidence="8" id="KW-1185">Reference proteome</keyword>
<dbReference type="Pfam" id="PF05216">
    <property type="entry name" value="UNC-50"/>
    <property type="match status" value="1"/>
</dbReference>
<proteinExistence type="inferred from homology"/>
<name>A0A5D2RKG2_GOSTO</name>
<comment type="subcellular location">
    <subcellularLocation>
        <location evidence="1">Membrane</location>
        <topology evidence="1">Multi-pass membrane protein</topology>
    </subcellularLocation>
</comment>
<dbReference type="PANTHER" id="PTHR12841">
    <property type="entry name" value="PROTEIN UNC-50 HOMOLOG"/>
    <property type="match status" value="1"/>
</dbReference>
<evidence type="ECO:0000256" key="3">
    <source>
        <dbReference type="ARBA" id="ARBA00022692"/>
    </source>
</evidence>
<feature type="transmembrane region" description="Helical" evidence="6">
    <location>
        <begin position="73"/>
        <end position="95"/>
    </location>
</feature>
<keyword evidence="3 6" id="KW-0812">Transmembrane</keyword>
<gene>
    <name evidence="7" type="ORF">ES332_A01G010000v1</name>
</gene>
<evidence type="ECO:0000256" key="2">
    <source>
        <dbReference type="ARBA" id="ARBA00006293"/>
    </source>
</evidence>
<dbReference type="EMBL" id="CM017610">
    <property type="protein sequence ID" value="TYI41299.1"/>
    <property type="molecule type" value="Genomic_DNA"/>
</dbReference>
<evidence type="ECO:0008006" key="9">
    <source>
        <dbReference type="Google" id="ProtNLM"/>
    </source>
</evidence>
<dbReference type="PANTHER" id="PTHR12841:SF6">
    <property type="entry name" value="PROTEIN UNC-50 HOMOLOG"/>
    <property type="match status" value="1"/>
</dbReference>